<dbReference type="AlphaFoldDB" id="A0AAD5LNP7"/>
<dbReference type="Proteomes" id="UP001209570">
    <property type="component" value="Unassembled WGS sequence"/>
</dbReference>
<keyword evidence="8 9" id="KW-0472">Membrane</keyword>
<evidence type="ECO:0000256" key="5">
    <source>
        <dbReference type="ARBA" id="ARBA00022946"/>
    </source>
</evidence>
<dbReference type="PANTHER" id="PTHR13890">
    <property type="entry name" value="RNA SPLICING PROTEIN MRS2, MITOCHONDRIAL"/>
    <property type="match status" value="1"/>
</dbReference>
<dbReference type="InterPro" id="IPR002523">
    <property type="entry name" value="MgTranspt_CorA/ZnTranspt_ZntB"/>
</dbReference>
<dbReference type="GO" id="GO:0016020">
    <property type="term" value="C:membrane"/>
    <property type="evidence" value="ECO:0007669"/>
    <property type="project" value="UniProtKB-SubCell"/>
</dbReference>
<evidence type="ECO:0000256" key="3">
    <source>
        <dbReference type="ARBA" id="ARBA00022692"/>
    </source>
</evidence>
<keyword evidence="11" id="KW-1185">Reference proteome</keyword>
<keyword evidence="6 9" id="KW-1133">Transmembrane helix</keyword>
<evidence type="ECO:0000313" key="10">
    <source>
        <dbReference type="EMBL" id="KAJ0388632.1"/>
    </source>
</evidence>
<dbReference type="GO" id="GO:0015095">
    <property type="term" value="F:magnesium ion transmembrane transporter activity"/>
    <property type="evidence" value="ECO:0007669"/>
    <property type="project" value="TreeGrafter"/>
</dbReference>
<dbReference type="EMBL" id="JAKCXM010007678">
    <property type="protein sequence ID" value="KAJ0388632.1"/>
    <property type="molecule type" value="Genomic_DNA"/>
</dbReference>
<evidence type="ECO:0000313" key="11">
    <source>
        <dbReference type="Proteomes" id="UP001209570"/>
    </source>
</evidence>
<dbReference type="SUPFAM" id="SSF144083">
    <property type="entry name" value="Magnesium transport protein CorA, transmembrane region"/>
    <property type="match status" value="1"/>
</dbReference>
<sequence>MWSYDSEEAEVLIENYLQEIVSTRTKALLMQHRIQNTESLVMLKLDSMRNYLLGVDIFFSILAISISIGTFIAGVFGMNLKSSLEDADGWFWGVVMVSVILMVVCPIIGVLFFKRKGVFV</sequence>
<keyword evidence="7" id="KW-0406">Ion transport</keyword>
<evidence type="ECO:0000256" key="9">
    <source>
        <dbReference type="SAM" id="Phobius"/>
    </source>
</evidence>
<dbReference type="Gene3D" id="1.20.58.340">
    <property type="entry name" value="Magnesium transport protein CorA, transmembrane region"/>
    <property type="match status" value="2"/>
</dbReference>
<comment type="caution">
    <text evidence="10">The sequence shown here is derived from an EMBL/GenBank/DDBJ whole genome shotgun (WGS) entry which is preliminary data.</text>
</comment>
<evidence type="ECO:0000256" key="2">
    <source>
        <dbReference type="ARBA" id="ARBA00022448"/>
    </source>
</evidence>
<feature type="transmembrane region" description="Helical" evidence="9">
    <location>
        <begin position="51"/>
        <end position="78"/>
    </location>
</feature>
<reference evidence="10" key="1">
    <citation type="submission" date="2021-12" db="EMBL/GenBank/DDBJ databases">
        <title>Prjna785345.</title>
        <authorList>
            <person name="Rujirawat T."/>
            <person name="Krajaejun T."/>
        </authorList>
    </citation>
    <scope>NUCLEOTIDE SEQUENCE</scope>
    <source>
        <strain evidence="10">Pi057C3</strain>
    </source>
</reference>
<protein>
    <recommendedName>
        <fullName evidence="12">Magnesium transporter</fullName>
    </recommendedName>
</protein>
<evidence type="ECO:0008006" key="12">
    <source>
        <dbReference type="Google" id="ProtNLM"/>
    </source>
</evidence>
<dbReference type="InterPro" id="IPR045863">
    <property type="entry name" value="CorA_TM1_TM2"/>
</dbReference>
<evidence type="ECO:0000256" key="7">
    <source>
        <dbReference type="ARBA" id="ARBA00023065"/>
    </source>
</evidence>
<dbReference type="InterPro" id="IPR039204">
    <property type="entry name" value="MRS2-like"/>
</dbReference>
<gene>
    <name evidence="10" type="ORF">P43SY_010928</name>
</gene>
<evidence type="ECO:0000256" key="8">
    <source>
        <dbReference type="ARBA" id="ARBA00023136"/>
    </source>
</evidence>
<comment type="subcellular location">
    <subcellularLocation>
        <location evidence="1">Membrane</location>
        <topology evidence="1">Multi-pass membrane protein</topology>
    </subcellularLocation>
</comment>
<keyword evidence="3 9" id="KW-0812">Transmembrane</keyword>
<keyword evidence="4" id="KW-0460">Magnesium</keyword>
<organism evidence="10 11">
    <name type="scientific">Pythium insidiosum</name>
    <name type="common">Pythiosis disease agent</name>
    <dbReference type="NCBI Taxonomy" id="114742"/>
    <lineage>
        <taxon>Eukaryota</taxon>
        <taxon>Sar</taxon>
        <taxon>Stramenopiles</taxon>
        <taxon>Oomycota</taxon>
        <taxon>Peronosporomycetes</taxon>
        <taxon>Pythiales</taxon>
        <taxon>Pythiaceae</taxon>
        <taxon>Pythium</taxon>
    </lineage>
</organism>
<evidence type="ECO:0000256" key="4">
    <source>
        <dbReference type="ARBA" id="ARBA00022842"/>
    </source>
</evidence>
<dbReference type="PANTHER" id="PTHR13890:SF0">
    <property type="entry name" value="MAGNESIUM TRANSPORTER MRS2 HOMOLOG, MITOCHONDRIAL"/>
    <property type="match status" value="1"/>
</dbReference>
<proteinExistence type="predicted"/>
<evidence type="ECO:0000256" key="6">
    <source>
        <dbReference type="ARBA" id="ARBA00022989"/>
    </source>
</evidence>
<feature type="transmembrane region" description="Helical" evidence="9">
    <location>
        <begin position="90"/>
        <end position="113"/>
    </location>
</feature>
<keyword evidence="5" id="KW-0809">Transit peptide</keyword>
<keyword evidence="2" id="KW-0813">Transport</keyword>
<accession>A0AAD5LNP7</accession>
<evidence type="ECO:0000256" key="1">
    <source>
        <dbReference type="ARBA" id="ARBA00004141"/>
    </source>
</evidence>
<name>A0AAD5LNP7_PYTIN</name>
<dbReference type="Pfam" id="PF01544">
    <property type="entry name" value="CorA"/>
    <property type="match status" value="1"/>
</dbReference>